<proteinExistence type="predicted"/>
<feature type="domain" description="Ig-like" evidence="3">
    <location>
        <begin position="218"/>
        <end position="295"/>
    </location>
</feature>
<dbReference type="InterPro" id="IPR013151">
    <property type="entry name" value="Immunoglobulin_dom"/>
</dbReference>
<dbReference type="InterPro" id="IPR007110">
    <property type="entry name" value="Ig-like_dom"/>
</dbReference>
<evidence type="ECO:0000259" key="3">
    <source>
        <dbReference type="PROSITE" id="PS50835"/>
    </source>
</evidence>
<sequence>MKTVELLVPPAYLNHNKVVTIPSVTSSENGGGLSNLWHMADSSVTLTCSSDANPPVHNYTWFKEGGTSPVGSGQNYITNSSGYYYCVAQNEHGVLKSASTDITLKEKTWVDGTEWSVKYNPTEICVLKGSTVFINGTFTYPKDHEVTDTFWVIDPVKDVESLDLYKRTEFSGRIHYLGDKQQNFFFRLSNVTNDDQHMYCFRVSVNTPVKTDKYLYYPGVQLHITVIEREAAVLNCTTTCSLTDSPTLIWYKNGRRLSSNTNPLHLQPVSSEDAGSYMCAVRGYEHLPSPAQTLTVRSGHFYILPVAVGVGICGIVVPLSVVLFMKRQSLRRYKKQRRNPDEPVYEVSY</sequence>
<feature type="transmembrane region" description="Helical" evidence="2">
    <location>
        <begin position="301"/>
        <end position="325"/>
    </location>
</feature>
<dbReference type="SMART" id="SM00409">
    <property type="entry name" value="IG"/>
    <property type="match status" value="3"/>
</dbReference>
<feature type="domain" description="Ig-like" evidence="3">
    <location>
        <begin position="22"/>
        <end position="103"/>
    </location>
</feature>
<dbReference type="InterPro" id="IPR036179">
    <property type="entry name" value="Ig-like_dom_sf"/>
</dbReference>
<dbReference type="SUPFAM" id="SSF48726">
    <property type="entry name" value="Immunoglobulin"/>
    <property type="match status" value="3"/>
</dbReference>
<dbReference type="AlphaFoldDB" id="A0AAD8ZPX6"/>
<dbReference type="InterPro" id="IPR013783">
    <property type="entry name" value="Ig-like_fold"/>
</dbReference>
<dbReference type="Pfam" id="PF13895">
    <property type="entry name" value="Ig_2"/>
    <property type="match status" value="1"/>
</dbReference>
<protein>
    <recommendedName>
        <fullName evidence="3">Ig-like domain-containing protein</fullName>
    </recommendedName>
</protein>
<dbReference type="PANTHER" id="PTHR46013">
    <property type="entry name" value="VASCULAR CELL ADHESION MOLECULE 1"/>
    <property type="match status" value="1"/>
</dbReference>
<dbReference type="InterPro" id="IPR003599">
    <property type="entry name" value="Ig_sub"/>
</dbReference>
<comment type="caution">
    <text evidence="4">The sequence shown here is derived from an EMBL/GenBank/DDBJ whole genome shotgun (WGS) entry which is preliminary data.</text>
</comment>
<dbReference type="Gene3D" id="2.60.40.10">
    <property type="entry name" value="Immunoglobulins"/>
    <property type="match status" value="3"/>
</dbReference>
<dbReference type="PANTHER" id="PTHR46013:SF4">
    <property type="entry name" value="B-CELL RECEPTOR CD22-RELATED"/>
    <property type="match status" value="1"/>
</dbReference>
<dbReference type="Pfam" id="PF00047">
    <property type="entry name" value="ig"/>
    <property type="match status" value="1"/>
</dbReference>
<evidence type="ECO:0000313" key="4">
    <source>
        <dbReference type="EMBL" id="KAK1803121.1"/>
    </source>
</evidence>
<keyword evidence="2" id="KW-0812">Transmembrane</keyword>
<gene>
    <name evidence="4" type="ORF">P4O66_021656</name>
</gene>
<dbReference type="CDD" id="cd00096">
    <property type="entry name" value="Ig"/>
    <property type="match status" value="1"/>
</dbReference>
<keyword evidence="1" id="KW-0393">Immunoglobulin domain</keyword>
<name>A0AAD8ZPX6_9TELE</name>
<dbReference type="InterPro" id="IPR003598">
    <property type="entry name" value="Ig_sub2"/>
</dbReference>
<dbReference type="SMART" id="SM00408">
    <property type="entry name" value="IGc2"/>
    <property type="match status" value="2"/>
</dbReference>
<reference evidence="4" key="1">
    <citation type="submission" date="2023-03" db="EMBL/GenBank/DDBJ databases">
        <title>Electrophorus voltai genome.</title>
        <authorList>
            <person name="Bian C."/>
        </authorList>
    </citation>
    <scope>NUCLEOTIDE SEQUENCE</scope>
    <source>
        <strain evidence="4">CB-2022</strain>
        <tissue evidence="4">Muscle</tissue>
    </source>
</reference>
<evidence type="ECO:0000313" key="5">
    <source>
        <dbReference type="Proteomes" id="UP001239994"/>
    </source>
</evidence>
<dbReference type="EMBL" id="JAROKS010000006">
    <property type="protein sequence ID" value="KAK1803121.1"/>
    <property type="molecule type" value="Genomic_DNA"/>
</dbReference>
<organism evidence="4 5">
    <name type="scientific">Electrophorus voltai</name>
    <dbReference type="NCBI Taxonomy" id="2609070"/>
    <lineage>
        <taxon>Eukaryota</taxon>
        <taxon>Metazoa</taxon>
        <taxon>Chordata</taxon>
        <taxon>Craniata</taxon>
        <taxon>Vertebrata</taxon>
        <taxon>Euteleostomi</taxon>
        <taxon>Actinopterygii</taxon>
        <taxon>Neopterygii</taxon>
        <taxon>Teleostei</taxon>
        <taxon>Ostariophysi</taxon>
        <taxon>Gymnotiformes</taxon>
        <taxon>Gymnotoidei</taxon>
        <taxon>Gymnotidae</taxon>
        <taxon>Electrophorus</taxon>
    </lineage>
</organism>
<dbReference type="PROSITE" id="PS50835">
    <property type="entry name" value="IG_LIKE"/>
    <property type="match status" value="2"/>
</dbReference>
<keyword evidence="2" id="KW-1133">Transmembrane helix</keyword>
<keyword evidence="2" id="KW-0472">Membrane</keyword>
<dbReference type="Proteomes" id="UP001239994">
    <property type="component" value="Unassembled WGS sequence"/>
</dbReference>
<keyword evidence="5" id="KW-1185">Reference proteome</keyword>
<accession>A0AAD8ZPX6</accession>
<evidence type="ECO:0000256" key="2">
    <source>
        <dbReference type="SAM" id="Phobius"/>
    </source>
</evidence>
<evidence type="ECO:0000256" key="1">
    <source>
        <dbReference type="ARBA" id="ARBA00023319"/>
    </source>
</evidence>